<dbReference type="EMBL" id="JACHOU010000018">
    <property type="protein sequence ID" value="MBB6356910.1"/>
    <property type="molecule type" value="Genomic_DNA"/>
</dbReference>
<protein>
    <submittedName>
        <fullName evidence="1">Uncharacterized protein</fullName>
    </submittedName>
</protein>
<accession>A0A7X0KN82</accession>
<proteinExistence type="predicted"/>
<keyword evidence="2" id="KW-1185">Reference proteome</keyword>
<gene>
    <name evidence="1" type="ORF">GGR00_004728</name>
</gene>
<reference evidence="1 2" key="1">
    <citation type="submission" date="2020-08" db="EMBL/GenBank/DDBJ databases">
        <title>Genomic Encyclopedia of Type Strains, Phase IV (KMG-IV): sequencing the most valuable type-strain genomes for metagenomic binning, comparative biology and taxonomic classification.</title>
        <authorList>
            <person name="Goeker M."/>
        </authorList>
    </citation>
    <scope>NUCLEOTIDE SEQUENCE [LARGE SCALE GENOMIC DNA]</scope>
    <source>
        <strain evidence="1 2">DSM 7051</strain>
    </source>
</reference>
<organism evidence="1 2">
    <name type="scientific">Aminobacter aganoensis</name>
    <dbReference type="NCBI Taxonomy" id="83264"/>
    <lineage>
        <taxon>Bacteria</taxon>
        <taxon>Pseudomonadati</taxon>
        <taxon>Pseudomonadota</taxon>
        <taxon>Alphaproteobacteria</taxon>
        <taxon>Hyphomicrobiales</taxon>
        <taxon>Phyllobacteriaceae</taxon>
        <taxon>Aminobacter</taxon>
    </lineage>
</organism>
<dbReference type="RefSeq" id="WP_184701437.1">
    <property type="nucleotide sequence ID" value="NZ_BAABEG010000001.1"/>
</dbReference>
<name>A0A7X0KN82_9HYPH</name>
<sequence>MFELLQNLLAAAFPGKPADEAHDAALEEVTAASERLHRDLDTCFQAIQDQISDLRR</sequence>
<dbReference type="Proteomes" id="UP000536262">
    <property type="component" value="Unassembled WGS sequence"/>
</dbReference>
<evidence type="ECO:0000313" key="2">
    <source>
        <dbReference type="Proteomes" id="UP000536262"/>
    </source>
</evidence>
<dbReference type="AlphaFoldDB" id="A0A7X0KN82"/>
<comment type="caution">
    <text evidence="1">The sequence shown here is derived from an EMBL/GenBank/DDBJ whole genome shotgun (WGS) entry which is preliminary data.</text>
</comment>
<evidence type="ECO:0000313" key="1">
    <source>
        <dbReference type="EMBL" id="MBB6356910.1"/>
    </source>
</evidence>